<reference evidence="1 2" key="1">
    <citation type="submission" date="2019-06" db="EMBL/GenBank/DDBJ databases">
        <title>Whole genome shotgun sequence of Flavobacterium flevense NBRC 14960.</title>
        <authorList>
            <person name="Hosoyama A."/>
            <person name="Uohara A."/>
            <person name="Ohji S."/>
            <person name="Ichikawa N."/>
        </authorList>
    </citation>
    <scope>NUCLEOTIDE SEQUENCE [LARGE SCALE GENOMIC DNA]</scope>
    <source>
        <strain evidence="1 2">NBRC 14960</strain>
    </source>
</reference>
<evidence type="ECO:0000313" key="2">
    <source>
        <dbReference type="Proteomes" id="UP000316775"/>
    </source>
</evidence>
<dbReference type="Proteomes" id="UP000316775">
    <property type="component" value="Unassembled WGS sequence"/>
</dbReference>
<dbReference type="STRING" id="983.SAMN05443543_11216"/>
<dbReference type="EMBL" id="BJNP01000049">
    <property type="protein sequence ID" value="GEC73556.1"/>
    <property type="molecule type" value="Genomic_DNA"/>
</dbReference>
<evidence type="ECO:0000313" key="1">
    <source>
        <dbReference type="EMBL" id="GEC73556.1"/>
    </source>
</evidence>
<comment type="caution">
    <text evidence="1">The sequence shown here is derived from an EMBL/GenBank/DDBJ whole genome shotgun (WGS) entry which is preliminary data.</text>
</comment>
<accession>A0A4Y4AZL4</accession>
<dbReference type="AlphaFoldDB" id="A0A4Y4AZL4"/>
<organism evidence="1 2">
    <name type="scientific">Flavobacterium flevense</name>
    <dbReference type="NCBI Taxonomy" id="983"/>
    <lineage>
        <taxon>Bacteria</taxon>
        <taxon>Pseudomonadati</taxon>
        <taxon>Bacteroidota</taxon>
        <taxon>Flavobacteriia</taxon>
        <taxon>Flavobacteriales</taxon>
        <taxon>Flavobacteriaceae</taxon>
        <taxon>Flavobacterium</taxon>
    </lineage>
</organism>
<gene>
    <name evidence="1" type="ORF">FFL01_30950</name>
</gene>
<name>A0A4Y4AZL4_9FLAO</name>
<proteinExistence type="predicted"/>
<sequence length="109" mass="13192">MIENEEDFREKKIRKKQDKKLSKHFDIFINDEKFKVLNYMFKVENHGDRKGDYIQFISKFDIQTSQRENVKIIINEDESKIEIDGDWAFASWSIGNYCVGYWVNNMIKK</sequence>
<protein>
    <submittedName>
        <fullName evidence="1">Uncharacterized protein</fullName>
    </submittedName>
</protein>
<keyword evidence="2" id="KW-1185">Reference proteome</keyword>
<dbReference type="RefSeq" id="WP_073246864.1">
    <property type="nucleotide sequence ID" value="NZ_BJNP01000049.1"/>
</dbReference>